<evidence type="ECO:0000313" key="1">
    <source>
        <dbReference type="EMBL" id="GIG72368.1"/>
    </source>
</evidence>
<comment type="caution">
    <text evidence="1">The sequence shown here is derived from an EMBL/GenBank/DDBJ whole genome shotgun (WGS) entry which is preliminary data.</text>
</comment>
<organism evidence="1 2">
    <name type="scientific">Planosporangium flavigriseum</name>
    <dbReference type="NCBI Taxonomy" id="373681"/>
    <lineage>
        <taxon>Bacteria</taxon>
        <taxon>Bacillati</taxon>
        <taxon>Actinomycetota</taxon>
        <taxon>Actinomycetes</taxon>
        <taxon>Micromonosporales</taxon>
        <taxon>Micromonosporaceae</taxon>
        <taxon>Planosporangium</taxon>
    </lineage>
</organism>
<dbReference type="Pfam" id="PF06089">
    <property type="entry name" value="Asparaginase_II"/>
    <property type="match status" value="1"/>
</dbReference>
<keyword evidence="2" id="KW-1185">Reference proteome</keyword>
<reference evidence="1" key="1">
    <citation type="submission" date="2021-01" db="EMBL/GenBank/DDBJ databases">
        <title>Whole genome shotgun sequence of Planosporangium flavigriseum NBRC 105377.</title>
        <authorList>
            <person name="Komaki H."/>
            <person name="Tamura T."/>
        </authorList>
    </citation>
    <scope>NUCLEOTIDE SEQUENCE</scope>
    <source>
        <strain evidence="1">NBRC 105377</strain>
    </source>
</reference>
<proteinExistence type="predicted"/>
<gene>
    <name evidence="1" type="ORF">Pfl04_07720</name>
</gene>
<protein>
    <submittedName>
        <fullName evidence="1">Uncharacterized protein</fullName>
    </submittedName>
</protein>
<dbReference type="InterPro" id="IPR010349">
    <property type="entry name" value="Asparaginase_II"/>
</dbReference>
<dbReference type="AlphaFoldDB" id="A0A8J3LFC8"/>
<name>A0A8J3LFC8_9ACTN</name>
<dbReference type="Proteomes" id="UP000653674">
    <property type="component" value="Unassembled WGS sequence"/>
</dbReference>
<sequence length="90" mass="9351">MLRAGLDLTDDADLALVCASHQGEPFHLARVPGAGLRDGGCGHPAHTCRAGAAVQGRRRGRSVTGEVLDAYAESPIFGGGRRVGSVRSVW</sequence>
<accession>A0A8J3LFC8</accession>
<evidence type="ECO:0000313" key="2">
    <source>
        <dbReference type="Proteomes" id="UP000653674"/>
    </source>
</evidence>
<dbReference type="EMBL" id="BONU01000003">
    <property type="protein sequence ID" value="GIG72368.1"/>
    <property type="molecule type" value="Genomic_DNA"/>
</dbReference>